<dbReference type="InterPro" id="IPR004254">
    <property type="entry name" value="AdipoR/HlyIII-related"/>
</dbReference>
<evidence type="ECO:0000256" key="5">
    <source>
        <dbReference type="PIRSR" id="PIRSR604254-1"/>
    </source>
</evidence>
<feature type="binding site" evidence="5">
    <location>
        <position position="222"/>
    </location>
    <ligand>
        <name>Zn(2+)</name>
        <dbReference type="ChEBI" id="CHEBI:29105"/>
    </ligand>
</feature>
<keyword evidence="4 7" id="KW-0472">Membrane</keyword>
<reference evidence="8" key="1">
    <citation type="submission" date="2014-07" db="EMBL/GenBank/DDBJ databases">
        <authorList>
            <person name="Urmite Genomes Urmite Genomes"/>
        </authorList>
    </citation>
    <scope>NUCLEOTIDE SEQUENCE</scope>
    <source>
        <strain evidence="8">11W110_air</strain>
    </source>
</reference>
<gene>
    <name evidence="8" type="ORF">BN1051_00768</name>
</gene>
<dbReference type="Pfam" id="PF03006">
    <property type="entry name" value="HlyIII"/>
    <property type="match status" value="1"/>
</dbReference>
<feature type="transmembrane region" description="Helical" evidence="7">
    <location>
        <begin position="220"/>
        <end position="243"/>
    </location>
</feature>
<feature type="transmembrane region" description="Helical" evidence="7">
    <location>
        <begin position="183"/>
        <end position="205"/>
    </location>
</feature>
<keyword evidence="2 7" id="KW-0812">Transmembrane</keyword>
<evidence type="ECO:0000313" key="8">
    <source>
        <dbReference type="EMBL" id="CEA07454.1"/>
    </source>
</evidence>
<accession>A0A078MME3</accession>
<comment type="subcellular location">
    <subcellularLocation>
        <location evidence="1">Membrane</location>
        <topology evidence="1">Multi-pass membrane protein</topology>
    </subcellularLocation>
</comment>
<evidence type="ECO:0000256" key="1">
    <source>
        <dbReference type="ARBA" id="ARBA00004141"/>
    </source>
</evidence>
<dbReference type="PANTHER" id="PTHR20855">
    <property type="entry name" value="ADIPOR/PROGESTIN RECEPTOR-RELATED"/>
    <property type="match status" value="1"/>
</dbReference>
<feature type="transmembrane region" description="Helical" evidence="7">
    <location>
        <begin position="70"/>
        <end position="89"/>
    </location>
</feature>
<keyword evidence="5" id="KW-0862">Zinc</keyword>
<evidence type="ECO:0000256" key="4">
    <source>
        <dbReference type="ARBA" id="ARBA00023136"/>
    </source>
</evidence>
<evidence type="ECO:0000256" key="2">
    <source>
        <dbReference type="ARBA" id="ARBA00022692"/>
    </source>
</evidence>
<dbReference type="PATRIC" id="fig|1461584.3.peg.758"/>
<dbReference type="EMBL" id="LN483070">
    <property type="protein sequence ID" value="CEA07454.1"/>
    <property type="molecule type" value="Genomic_DNA"/>
</dbReference>
<evidence type="ECO:0000256" key="3">
    <source>
        <dbReference type="ARBA" id="ARBA00022989"/>
    </source>
</evidence>
<feature type="transmembrane region" description="Helical" evidence="7">
    <location>
        <begin position="158"/>
        <end position="176"/>
    </location>
</feature>
<feature type="binding site" evidence="5">
    <location>
        <position position="90"/>
    </location>
    <ligand>
        <name>Zn(2+)</name>
        <dbReference type="ChEBI" id="CHEBI:29105"/>
    </ligand>
</feature>
<protein>
    <submittedName>
        <fullName evidence="8">Haemolysin-III related</fullName>
    </submittedName>
</protein>
<dbReference type="GO" id="GO:0016020">
    <property type="term" value="C:membrane"/>
    <property type="evidence" value="ECO:0007669"/>
    <property type="project" value="UniProtKB-SubCell"/>
</dbReference>
<feature type="region of interest" description="Disordered" evidence="6">
    <location>
        <begin position="1"/>
        <end position="23"/>
    </location>
</feature>
<feature type="transmembrane region" description="Helical" evidence="7">
    <location>
        <begin position="133"/>
        <end position="152"/>
    </location>
</feature>
<dbReference type="AlphaFoldDB" id="A0A078MME3"/>
<organism evidence="8">
    <name type="scientific">Arthrobacter saudimassiliensis</name>
    <dbReference type="NCBI Taxonomy" id="1461584"/>
    <lineage>
        <taxon>Bacteria</taxon>
        <taxon>Bacillati</taxon>
        <taxon>Actinomycetota</taxon>
        <taxon>Actinomycetes</taxon>
        <taxon>Micrococcales</taxon>
        <taxon>Micrococcaceae</taxon>
        <taxon>Arthrobacter</taxon>
    </lineage>
</organism>
<feature type="transmembrane region" description="Helical" evidence="7">
    <location>
        <begin position="43"/>
        <end position="63"/>
    </location>
</feature>
<keyword evidence="3 7" id="KW-1133">Transmembrane helix</keyword>
<dbReference type="PANTHER" id="PTHR20855:SF3">
    <property type="entry name" value="LD03007P"/>
    <property type="match status" value="1"/>
</dbReference>
<name>A0A078MME3_9MICC</name>
<dbReference type="GO" id="GO:0046872">
    <property type="term" value="F:metal ion binding"/>
    <property type="evidence" value="ECO:0007669"/>
    <property type="project" value="UniProtKB-KW"/>
</dbReference>
<proteinExistence type="predicted"/>
<feature type="transmembrane region" description="Helical" evidence="7">
    <location>
        <begin position="109"/>
        <end position="126"/>
    </location>
</feature>
<feature type="binding site" evidence="5">
    <location>
        <position position="218"/>
    </location>
    <ligand>
        <name>Zn(2+)</name>
        <dbReference type="ChEBI" id="CHEBI:29105"/>
    </ligand>
</feature>
<evidence type="ECO:0000256" key="7">
    <source>
        <dbReference type="SAM" id="Phobius"/>
    </source>
</evidence>
<evidence type="ECO:0000256" key="6">
    <source>
        <dbReference type="SAM" id="MobiDB-lite"/>
    </source>
</evidence>
<sequence>MDSRQSSALPEHDPESRRSPGPVESAVEAVADILEIKPRLRGWLHLGAAPLALAAGIILVVLAPTPGTRIASAVYALTGVLLFGVSAVYHRGNWSPPVKKVLKRLDHTNIMLVIAGSYTPLAWSLLPHDKARLLLIIIWAGALAGIAFRLLWLGAPRWLYTPVYIALGLAAVFYIPDFWSVNLPAAVLVIVGGVMYIAGAVIYAMKRPNPSIEWFGFHEIFHAFTLAGFSAHYAAIIMAVLAVRP</sequence>
<keyword evidence="5" id="KW-0479">Metal-binding</keyword>